<dbReference type="GO" id="GO:0140098">
    <property type="term" value="F:catalytic activity, acting on RNA"/>
    <property type="evidence" value="ECO:0007669"/>
    <property type="project" value="UniProtKB-ARBA"/>
</dbReference>
<evidence type="ECO:0000259" key="3">
    <source>
        <dbReference type="Pfam" id="PF00849"/>
    </source>
</evidence>
<evidence type="ECO:0000256" key="2">
    <source>
        <dbReference type="PROSITE-ProRule" id="PRU00182"/>
    </source>
</evidence>
<evidence type="ECO:0000313" key="5">
    <source>
        <dbReference type="Proteomes" id="UP000070533"/>
    </source>
</evidence>
<accession>A0A133QLA2</accession>
<gene>
    <name evidence="4" type="ORF">HMPREF3226_00394</name>
</gene>
<reference evidence="5" key="1">
    <citation type="submission" date="2016-01" db="EMBL/GenBank/DDBJ databases">
        <authorList>
            <person name="Mitreva M."/>
            <person name="Pepin K.H."/>
            <person name="Mihindukulasuriya K.A."/>
            <person name="Fulton R."/>
            <person name="Fronick C."/>
            <person name="O'Laughlin M."/>
            <person name="Miner T."/>
            <person name="Herter B."/>
            <person name="Rosa B.A."/>
            <person name="Cordes M."/>
            <person name="Tomlinson C."/>
            <person name="Wollam A."/>
            <person name="Palsikar V.B."/>
            <person name="Mardis E.R."/>
            <person name="Wilson R.K."/>
        </authorList>
    </citation>
    <scope>NUCLEOTIDE SEQUENCE [LARGE SCALE GENOMIC DNA]</scope>
    <source>
        <strain evidence="5">MJR7716</strain>
    </source>
</reference>
<dbReference type="SUPFAM" id="SSF55120">
    <property type="entry name" value="Pseudouridine synthase"/>
    <property type="match status" value="1"/>
</dbReference>
<comment type="similarity">
    <text evidence="1">Belongs to the pseudouridine synthase RluA family.</text>
</comment>
<dbReference type="PATRIC" id="fig|28128.5.peg.393"/>
<dbReference type="PROSITE" id="PS50889">
    <property type="entry name" value="S4"/>
    <property type="match status" value="1"/>
</dbReference>
<dbReference type="CDD" id="cd02869">
    <property type="entry name" value="PseudoU_synth_RluA_like"/>
    <property type="match status" value="1"/>
</dbReference>
<dbReference type="GO" id="GO:0003723">
    <property type="term" value="F:RNA binding"/>
    <property type="evidence" value="ECO:0007669"/>
    <property type="project" value="UniProtKB-KW"/>
</dbReference>
<dbReference type="STRING" id="28128.HMPREF3226_00394"/>
<comment type="caution">
    <text evidence="4">The sequence shown here is derived from an EMBL/GenBank/DDBJ whole genome shotgun (WGS) entry which is preliminary data.</text>
</comment>
<name>A0A133QLA2_9BACT</name>
<evidence type="ECO:0000313" key="4">
    <source>
        <dbReference type="EMBL" id="KXA43646.1"/>
    </source>
</evidence>
<dbReference type="Gene3D" id="3.30.2350.10">
    <property type="entry name" value="Pseudouridine synthase"/>
    <property type="match status" value="1"/>
</dbReference>
<keyword evidence="2" id="KW-0694">RNA-binding</keyword>
<dbReference type="CDD" id="cd00165">
    <property type="entry name" value="S4"/>
    <property type="match status" value="1"/>
</dbReference>
<protein>
    <submittedName>
        <fullName evidence="4">Pseudouridine synthase, RluA family</fullName>
    </submittedName>
</protein>
<dbReference type="PANTHER" id="PTHR21600:SF44">
    <property type="entry name" value="RIBOSOMAL LARGE SUBUNIT PSEUDOURIDINE SYNTHASE D"/>
    <property type="match status" value="1"/>
</dbReference>
<evidence type="ECO:0000256" key="1">
    <source>
        <dbReference type="ARBA" id="ARBA00010876"/>
    </source>
</evidence>
<dbReference type="InterPro" id="IPR006145">
    <property type="entry name" value="PsdUridine_synth_RsuA/RluA"/>
</dbReference>
<dbReference type="eggNOG" id="COG0564">
    <property type="taxonomic scope" value="Bacteria"/>
</dbReference>
<dbReference type="GO" id="GO:0009982">
    <property type="term" value="F:pseudouridine synthase activity"/>
    <property type="evidence" value="ECO:0007669"/>
    <property type="project" value="InterPro"/>
</dbReference>
<dbReference type="SUPFAM" id="SSF55174">
    <property type="entry name" value="Alpha-L RNA-binding motif"/>
    <property type="match status" value="1"/>
</dbReference>
<keyword evidence="5" id="KW-1185">Reference proteome</keyword>
<dbReference type="AlphaFoldDB" id="A0A133QLA2"/>
<dbReference type="GO" id="GO:0000455">
    <property type="term" value="P:enzyme-directed rRNA pseudouridine synthesis"/>
    <property type="evidence" value="ECO:0007669"/>
    <property type="project" value="TreeGrafter"/>
</dbReference>
<dbReference type="InterPro" id="IPR020103">
    <property type="entry name" value="PsdUridine_synth_cat_dom_sf"/>
</dbReference>
<organism evidence="4 5">
    <name type="scientific">Prevotella corporis</name>
    <dbReference type="NCBI Taxonomy" id="28128"/>
    <lineage>
        <taxon>Bacteria</taxon>
        <taxon>Pseudomonadati</taxon>
        <taxon>Bacteroidota</taxon>
        <taxon>Bacteroidia</taxon>
        <taxon>Bacteroidales</taxon>
        <taxon>Prevotellaceae</taxon>
        <taxon>Prevotella</taxon>
    </lineage>
</organism>
<proteinExistence type="inferred from homology"/>
<sequence length="312" mass="36002">MVLVLKHCTFAVMIKKQNPFFRKARYEQMEVREEAPLLEWLLANLSQSKSKTKATLHNHGVKVNKRLVTKFDYMLKPGDHVSISTSKKNDTFQSKHVKLVYEDRYLVVVEKNNGILSMAAGHTSLNVKKVLDDYFHKSHQKCTAHVVHRLDRDTSGLMIYAKSMEVEQLLEHDWHNIVYDRRYIAVLSGQMEDNEGVIANWLKDNKAYVTYSSPVDNGGKYAVSHFHVLDRSANHSLVEFKLETGRKNQIRVHAADMNHPVCGDIKYGNGDDPIHRLALHAYVLCFYHPLTHQPMEFSTSIPISFRKVFAKR</sequence>
<dbReference type="Proteomes" id="UP000070533">
    <property type="component" value="Unassembled WGS sequence"/>
</dbReference>
<dbReference type="InterPro" id="IPR050188">
    <property type="entry name" value="RluA_PseudoU_synthase"/>
</dbReference>
<feature type="domain" description="Pseudouridine synthase RsuA/RluA-like" evidence="3">
    <location>
        <begin position="105"/>
        <end position="255"/>
    </location>
</feature>
<dbReference type="PANTHER" id="PTHR21600">
    <property type="entry name" value="MITOCHONDRIAL RNA PSEUDOURIDINE SYNTHASE"/>
    <property type="match status" value="1"/>
</dbReference>
<dbReference type="Pfam" id="PF00849">
    <property type="entry name" value="PseudoU_synth_2"/>
    <property type="match status" value="1"/>
</dbReference>
<dbReference type="EMBL" id="LRQG01000016">
    <property type="protein sequence ID" value="KXA43646.1"/>
    <property type="molecule type" value="Genomic_DNA"/>
</dbReference>